<name>A0A427UJ05_ACIJO</name>
<sequence length="59" mass="6926">MSTHNVLSYAKRIDDICLGEWWQSKKMVLCVKNFGGYSMIKYFKSRLARFSRCTNVTVN</sequence>
<gene>
    <name evidence="1" type="ORF">EGT73_18990</name>
</gene>
<comment type="caution">
    <text evidence="1">The sequence shown here is derived from an EMBL/GenBank/DDBJ whole genome shotgun (WGS) entry which is preliminary data.</text>
</comment>
<protein>
    <submittedName>
        <fullName evidence="1">Uncharacterized protein</fullName>
    </submittedName>
</protein>
<reference evidence="1 2" key="1">
    <citation type="submission" date="2018-10" db="EMBL/GenBank/DDBJ databases">
        <title>Transmission dynamics of multidrug resistant bacteria on intensive care unit surfaces.</title>
        <authorList>
            <person name="D'Souza A.W."/>
            <person name="Potter R.F."/>
            <person name="Wallace M."/>
            <person name="Shupe A."/>
            <person name="Patel S."/>
            <person name="Sun S."/>
            <person name="Gul D."/>
            <person name="Kwon J.H."/>
            <person name="Andleeb S."/>
            <person name="Burnham C.-A.D."/>
            <person name="Dantas G."/>
        </authorList>
    </citation>
    <scope>NUCLEOTIDE SEQUENCE [LARGE SCALE GENOMIC DNA]</scope>
    <source>
        <strain evidence="1 2">AJ_385</strain>
    </source>
</reference>
<accession>A0A427UJ05</accession>
<evidence type="ECO:0000313" key="2">
    <source>
        <dbReference type="Proteomes" id="UP000277537"/>
    </source>
</evidence>
<dbReference type="AlphaFoldDB" id="A0A427UJ05"/>
<organism evidence="1 2">
    <name type="scientific">Acinetobacter johnsonii</name>
    <dbReference type="NCBI Taxonomy" id="40214"/>
    <lineage>
        <taxon>Bacteria</taxon>
        <taxon>Pseudomonadati</taxon>
        <taxon>Pseudomonadota</taxon>
        <taxon>Gammaproteobacteria</taxon>
        <taxon>Moraxellales</taxon>
        <taxon>Moraxellaceae</taxon>
        <taxon>Acinetobacter</taxon>
    </lineage>
</organism>
<dbReference type="EMBL" id="RHXE01000114">
    <property type="protein sequence ID" value="RSE14854.1"/>
    <property type="molecule type" value="Genomic_DNA"/>
</dbReference>
<dbReference type="Proteomes" id="UP000277537">
    <property type="component" value="Unassembled WGS sequence"/>
</dbReference>
<evidence type="ECO:0000313" key="1">
    <source>
        <dbReference type="EMBL" id="RSE14854.1"/>
    </source>
</evidence>
<proteinExistence type="predicted"/>